<reference evidence="2 3" key="1">
    <citation type="submission" date="2019-04" db="EMBL/GenBank/DDBJ databases">
        <title>Microbes associate with the intestines of laboratory mice.</title>
        <authorList>
            <person name="Navarre W."/>
            <person name="Wong E."/>
            <person name="Huang K.C."/>
            <person name="Tropini C."/>
            <person name="Ng K."/>
            <person name="Yu B."/>
        </authorList>
    </citation>
    <scope>NUCLEOTIDE SEQUENCE [LARGE SCALE GENOMIC DNA]</scope>
    <source>
        <strain evidence="2 3">NM80_B27</strain>
    </source>
</reference>
<proteinExistence type="predicted"/>
<dbReference type="GO" id="GO:0061504">
    <property type="term" value="P:cyclic threonylcarbamoyladenosine biosynthetic process"/>
    <property type="evidence" value="ECO:0007669"/>
    <property type="project" value="TreeGrafter"/>
</dbReference>
<evidence type="ECO:0000259" key="1">
    <source>
        <dbReference type="Pfam" id="PF00899"/>
    </source>
</evidence>
<dbReference type="Gene3D" id="3.40.50.720">
    <property type="entry name" value="NAD(P)-binding Rossmann-like Domain"/>
    <property type="match status" value="1"/>
</dbReference>
<dbReference type="SUPFAM" id="SSF69572">
    <property type="entry name" value="Activating enzymes of the ubiquitin-like proteins"/>
    <property type="match status" value="1"/>
</dbReference>
<feature type="domain" description="THIF-type NAD/FAD binding fold" evidence="1">
    <location>
        <begin position="10"/>
        <end position="235"/>
    </location>
</feature>
<sequence length="248" mass="25720">MDDKFARTRLLLGDTGLARLGAARVAVFGIGGVGGYAVEALARSGVGALDLIDSDAVDVTNLNRQIIATEATVGLPKVEVAAERVASINPACEVRAHRCFFLPETAADFDFATYDYIIDAVDTVGAKLALVEAARAAGTPIVSSMGAGNKLDPTAFRVADIYDTSVDPLARVMRRELRRRGILALKVVYSTEPPRKSVSREETVKEGSRPAPGSVAFVPAVAGLILGGEVVRDLAGAVAGGAGAVVAK</sequence>
<dbReference type="Pfam" id="PF00899">
    <property type="entry name" value="ThiF"/>
    <property type="match status" value="1"/>
</dbReference>
<dbReference type="InterPro" id="IPR035985">
    <property type="entry name" value="Ubiquitin-activating_enz"/>
</dbReference>
<organism evidence="2 3">
    <name type="scientific">Adlercreutzia caecimuris</name>
    <dbReference type="NCBI Taxonomy" id="671266"/>
    <lineage>
        <taxon>Bacteria</taxon>
        <taxon>Bacillati</taxon>
        <taxon>Actinomycetota</taxon>
        <taxon>Coriobacteriia</taxon>
        <taxon>Eggerthellales</taxon>
        <taxon>Eggerthellaceae</taxon>
        <taxon>Adlercreutzia</taxon>
    </lineage>
</organism>
<dbReference type="PANTHER" id="PTHR43267">
    <property type="entry name" value="TRNA THREONYLCARBAMOYLADENOSINE DEHYDRATASE"/>
    <property type="match status" value="1"/>
</dbReference>
<name>A0A4S4G102_9ACTN</name>
<dbReference type="CDD" id="cd00755">
    <property type="entry name" value="YgdL_like"/>
    <property type="match status" value="1"/>
</dbReference>
<dbReference type="Proteomes" id="UP000308978">
    <property type="component" value="Unassembled WGS sequence"/>
</dbReference>
<evidence type="ECO:0000313" key="2">
    <source>
        <dbReference type="EMBL" id="THG37119.1"/>
    </source>
</evidence>
<protein>
    <submittedName>
        <fullName evidence="2">tRNA threonylcarbamoyladenosine dehydratase</fullName>
    </submittedName>
</protein>
<dbReference type="RefSeq" id="WP_136434418.1">
    <property type="nucleotide sequence ID" value="NZ_SSTJ01000007.1"/>
</dbReference>
<dbReference type="InterPro" id="IPR045886">
    <property type="entry name" value="ThiF/MoeB/HesA"/>
</dbReference>
<dbReference type="GO" id="GO:0061503">
    <property type="term" value="F:tRNA threonylcarbamoyladenosine dehydratase"/>
    <property type="evidence" value="ECO:0007669"/>
    <property type="project" value="TreeGrafter"/>
</dbReference>
<dbReference type="PANTHER" id="PTHR43267:SF1">
    <property type="entry name" value="TRNA THREONYLCARBAMOYLADENOSINE DEHYDRATASE"/>
    <property type="match status" value="1"/>
</dbReference>
<comment type="caution">
    <text evidence="2">The sequence shown here is derived from an EMBL/GenBank/DDBJ whole genome shotgun (WGS) entry which is preliminary data.</text>
</comment>
<dbReference type="GO" id="GO:0008641">
    <property type="term" value="F:ubiquitin-like modifier activating enzyme activity"/>
    <property type="evidence" value="ECO:0007669"/>
    <property type="project" value="InterPro"/>
</dbReference>
<evidence type="ECO:0000313" key="3">
    <source>
        <dbReference type="Proteomes" id="UP000308978"/>
    </source>
</evidence>
<dbReference type="EMBL" id="SSTJ01000007">
    <property type="protein sequence ID" value="THG37119.1"/>
    <property type="molecule type" value="Genomic_DNA"/>
</dbReference>
<gene>
    <name evidence="2" type="ORF">E5986_06535</name>
</gene>
<accession>A0A4S4G102</accession>
<dbReference type="InterPro" id="IPR000594">
    <property type="entry name" value="ThiF_NAD_FAD-bd"/>
</dbReference>
<dbReference type="AlphaFoldDB" id="A0A4S4G102"/>